<proteinExistence type="inferred from homology"/>
<evidence type="ECO:0000256" key="2">
    <source>
        <dbReference type="RuleBase" id="RU363103"/>
    </source>
</evidence>
<comment type="function">
    <text evidence="2">Accessory subunit of the mitochondrial membrane respiratory chain NADH dehydrogenase (Complex I), that is believed not to be involved in catalysis. Complex I functions in the transfer of electrons from NADH to the respiratory chain. The immediate electron acceptor for the enzyme is believed to be ubiquinone.</text>
</comment>
<keyword evidence="2" id="KW-0999">Mitochondrion inner membrane</keyword>
<dbReference type="Proteomes" id="UP000078200">
    <property type="component" value="Unassembled WGS sequence"/>
</dbReference>
<name>A0A1A9VJV1_GLOAU</name>
<comment type="similarity">
    <text evidence="1 2">Belongs to the complex I NDUFA12 subunit family.</text>
</comment>
<evidence type="ECO:0000259" key="3">
    <source>
        <dbReference type="Pfam" id="PF02470"/>
    </source>
</evidence>
<dbReference type="AlphaFoldDB" id="A0A1A9VJV1"/>
<keyword evidence="2" id="KW-0472">Membrane</keyword>
<keyword evidence="5" id="KW-1185">Reference proteome</keyword>
<accession>A0A1A9VJV1</accession>
<dbReference type="Pfam" id="PF02470">
    <property type="entry name" value="MlaD"/>
    <property type="match status" value="1"/>
</dbReference>
<dbReference type="VEuPathDB" id="VectorBase:GAUT039536"/>
<protein>
    <recommendedName>
        <fullName evidence="2">NADH dehydrogenase [ubiquinone] 1 alpha subcomplex subunit 12</fullName>
    </recommendedName>
</protein>
<dbReference type="EnsemblMetazoa" id="GAUT039536-RA">
    <property type="protein sequence ID" value="GAUT039536-PA"/>
    <property type="gene ID" value="GAUT039536"/>
</dbReference>
<comment type="subcellular location">
    <subcellularLocation>
        <location evidence="2">Mitochondrion inner membrane</location>
        <topology evidence="2">Peripheral membrane protein</topology>
        <orientation evidence="2">Matrix side</orientation>
    </subcellularLocation>
</comment>
<feature type="domain" description="Mce/MlaD" evidence="3">
    <location>
        <begin position="135"/>
        <end position="212"/>
    </location>
</feature>
<dbReference type="GO" id="GO:0045271">
    <property type="term" value="C:respiratory chain complex I"/>
    <property type="evidence" value="ECO:0007669"/>
    <property type="project" value="InterPro"/>
</dbReference>
<dbReference type="GO" id="GO:0005743">
    <property type="term" value="C:mitochondrial inner membrane"/>
    <property type="evidence" value="ECO:0007669"/>
    <property type="project" value="UniProtKB-SubCell"/>
</dbReference>
<evidence type="ECO:0000313" key="5">
    <source>
        <dbReference type="Proteomes" id="UP000078200"/>
    </source>
</evidence>
<evidence type="ECO:0000256" key="1">
    <source>
        <dbReference type="ARBA" id="ARBA00007355"/>
    </source>
</evidence>
<dbReference type="InterPro" id="IPR003399">
    <property type="entry name" value="Mce/MlaD"/>
</dbReference>
<evidence type="ECO:0000313" key="4">
    <source>
        <dbReference type="EnsemblMetazoa" id="GAUT039536-PA"/>
    </source>
</evidence>
<organism evidence="4 5">
    <name type="scientific">Glossina austeni</name>
    <name type="common">Savannah tsetse fly</name>
    <dbReference type="NCBI Taxonomy" id="7395"/>
    <lineage>
        <taxon>Eukaryota</taxon>
        <taxon>Metazoa</taxon>
        <taxon>Ecdysozoa</taxon>
        <taxon>Arthropoda</taxon>
        <taxon>Hexapoda</taxon>
        <taxon>Insecta</taxon>
        <taxon>Pterygota</taxon>
        <taxon>Neoptera</taxon>
        <taxon>Endopterygota</taxon>
        <taxon>Diptera</taxon>
        <taxon>Brachycera</taxon>
        <taxon>Muscomorpha</taxon>
        <taxon>Hippoboscoidea</taxon>
        <taxon>Glossinidae</taxon>
        <taxon>Glossina</taxon>
    </lineage>
</organism>
<keyword evidence="2" id="KW-0249">Electron transport</keyword>
<keyword evidence="2" id="KW-0496">Mitochondrion</keyword>
<dbReference type="Pfam" id="PF05071">
    <property type="entry name" value="NDUFA12"/>
    <property type="match status" value="1"/>
</dbReference>
<dbReference type="PANTHER" id="PTHR12910">
    <property type="entry name" value="NADH-UBIQUINONE OXIDOREDUCTASE SUBUNIT B17.2"/>
    <property type="match status" value="1"/>
</dbReference>
<reference evidence="4" key="1">
    <citation type="submission" date="2020-05" db="UniProtKB">
        <authorList>
            <consortium name="EnsemblMetazoa"/>
        </authorList>
    </citation>
    <scope>IDENTIFICATION</scope>
    <source>
        <strain evidence="4">TTRI</strain>
    </source>
</reference>
<keyword evidence="2" id="KW-0813">Transport</keyword>
<sequence length="246" mass="27375">MNNVPSFMMLLSYNGTILSAMSDILSVPVMEYKSPTPNNISIYNTFCFNTLMLSKICNAIKRLLRREDKFVGRDENGNSYYESSKGKRWVMYSSVSEPTTVPPEWHVWLHYTDNVVPVNNKKRKLSYIKKNYKDCYKIYGLFANVNGIGVGDSVKISGVDVGSITGVSLDKATYIARIDMCVSRDIKLPVDSSALITSSGVVGSKFVNISPGSDIKLILHGGKIEYTQAEANMGGIMDRILSMFTK</sequence>
<keyword evidence="2" id="KW-0679">Respiratory chain</keyword>
<comment type="subunit">
    <text evidence="2">Complex I is composed of 45 different subunits.</text>
</comment>
<dbReference type="InterPro" id="IPR007763">
    <property type="entry name" value="NDUFA12"/>
</dbReference>